<dbReference type="RefSeq" id="WP_269036837.1">
    <property type="nucleotide sequence ID" value="NZ_CP114040.1"/>
</dbReference>
<sequence>MDLVFDGKALTTKIQNNTDRSLTLTSTIQALTFDGVDAMTPIVGPDVTVPAGARSQGLVVELPTIADGYYRVTSTATASTPAGMEQGGAQVFIHVQSGVAREIEWAEWDDKTGDGPVVPG</sequence>
<protein>
    <submittedName>
        <fullName evidence="1">Uncharacterized protein</fullName>
    </submittedName>
</protein>
<gene>
    <name evidence="1" type="ORF">O0S08_50940</name>
</gene>
<organism evidence="1 2">
    <name type="scientific">Nannocystis punicea</name>
    <dbReference type="NCBI Taxonomy" id="2995304"/>
    <lineage>
        <taxon>Bacteria</taxon>
        <taxon>Pseudomonadati</taxon>
        <taxon>Myxococcota</taxon>
        <taxon>Polyangia</taxon>
        <taxon>Nannocystales</taxon>
        <taxon>Nannocystaceae</taxon>
        <taxon>Nannocystis</taxon>
    </lineage>
</organism>
<dbReference type="Proteomes" id="UP001164459">
    <property type="component" value="Chromosome"/>
</dbReference>
<reference evidence="1" key="1">
    <citation type="submission" date="2022-11" db="EMBL/GenBank/DDBJ databases">
        <title>Minimal conservation of predation-associated metabolite biosynthetic gene clusters underscores biosynthetic potential of Myxococcota including descriptions for ten novel species: Archangium lansinium sp. nov., Myxococcus landrumus sp. nov., Nannocystis bai.</title>
        <authorList>
            <person name="Ahearne A."/>
            <person name="Stevens C."/>
            <person name="Dowd S."/>
        </authorList>
    </citation>
    <scope>NUCLEOTIDE SEQUENCE</scope>
    <source>
        <strain evidence="1">Fl3</strain>
    </source>
</reference>
<dbReference type="EMBL" id="CP114040">
    <property type="protein sequence ID" value="WAS94501.1"/>
    <property type="molecule type" value="Genomic_DNA"/>
</dbReference>
<proteinExistence type="predicted"/>
<accession>A0ABY7H5E3</accession>
<name>A0ABY7H5E3_9BACT</name>
<keyword evidence="2" id="KW-1185">Reference proteome</keyword>
<evidence type="ECO:0000313" key="2">
    <source>
        <dbReference type="Proteomes" id="UP001164459"/>
    </source>
</evidence>
<evidence type="ECO:0000313" key="1">
    <source>
        <dbReference type="EMBL" id="WAS94501.1"/>
    </source>
</evidence>